<protein>
    <submittedName>
        <fullName evidence="1">Uncharacterized protein</fullName>
    </submittedName>
</protein>
<comment type="caution">
    <text evidence="1">The sequence shown here is derived from an EMBL/GenBank/DDBJ whole genome shotgun (WGS) entry which is preliminary data.</text>
</comment>
<dbReference type="Proteomes" id="UP001287356">
    <property type="component" value="Unassembled WGS sequence"/>
</dbReference>
<reference evidence="1" key="2">
    <citation type="submission" date="2023-06" db="EMBL/GenBank/DDBJ databases">
        <authorList>
            <consortium name="Lawrence Berkeley National Laboratory"/>
            <person name="Haridas S."/>
            <person name="Hensen N."/>
            <person name="Bonometti L."/>
            <person name="Westerberg I."/>
            <person name="Brannstrom I.O."/>
            <person name="Guillou S."/>
            <person name="Cros-Aarteil S."/>
            <person name="Calhoun S."/>
            <person name="Kuo A."/>
            <person name="Mondo S."/>
            <person name="Pangilinan J."/>
            <person name="Riley R."/>
            <person name="Labutti K."/>
            <person name="Andreopoulos B."/>
            <person name="Lipzen A."/>
            <person name="Chen C."/>
            <person name="Yanf M."/>
            <person name="Daum C."/>
            <person name="Ng V."/>
            <person name="Clum A."/>
            <person name="Steindorff A."/>
            <person name="Ohm R."/>
            <person name="Martin F."/>
            <person name="Silar P."/>
            <person name="Natvig D."/>
            <person name="Lalanne C."/>
            <person name="Gautier V."/>
            <person name="Ament-Velasquez S.L."/>
            <person name="Kruys A."/>
            <person name="Hutchinson M.I."/>
            <person name="Powell A.J."/>
            <person name="Barry K."/>
            <person name="Miller A.N."/>
            <person name="Grigoriev I.V."/>
            <person name="Debuchy R."/>
            <person name="Gladieux P."/>
            <person name="Thoren M.H."/>
            <person name="Johannesson H."/>
        </authorList>
    </citation>
    <scope>NUCLEOTIDE SEQUENCE</scope>
    <source>
        <strain evidence="1">CBS 958.72</strain>
    </source>
</reference>
<evidence type="ECO:0000313" key="1">
    <source>
        <dbReference type="EMBL" id="KAK3384205.1"/>
    </source>
</evidence>
<organism evidence="1 2">
    <name type="scientific">Lasiosphaeria ovina</name>
    <dbReference type="NCBI Taxonomy" id="92902"/>
    <lineage>
        <taxon>Eukaryota</taxon>
        <taxon>Fungi</taxon>
        <taxon>Dikarya</taxon>
        <taxon>Ascomycota</taxon>
        <taxon>Pezizomycotina</taxon>
        <taxon>Sordariomycetes</taxon>
        <taxon>Sordariomycetidae</taxon>
        <taxon>Sordariales</taxon>
        <taxon>Lasiosphaeriaceae</taxon>
        <taxon>Lasiosphaeria</taxon>
    </lineage>
</organism>
<reference evidence="1" key="1">
    <citation type="journal article" date="2023" name="Mol. Phylogenet. Evol.">
        <title>Genome-scale phylogeny and comparative genomics of the fungal order Sordariales.</title>
        <authorList>
            <person name="Hensen N."/>
            <person name="Bonometti L."/>
            <person name="Westerberg I."/>
            <person name="Brannstrom I.O."/>
            <person name="Guillou S."/>
            <person name="Cros-Aarteil S."/>
            <person name="Calhoun S."/>
            <person name="Haridas S."/>
            <person name="Kuo A."/>
            <person name="Mondo S."/>
            <person name="Pangilinan J."/>
            <person name="Riley R."/>
            <person name="LaButti K."/>
            <person name="Andreopoulos B."/>
            <person name="Lipzen A."/>
            <person name="Chen C."/>
            <person name="Yan M."/>
            <person name="Daum C."/>
            <person name="Ng V."/>
            <person name="Clum A."/>
            <person name="Steindorff A."/>
            <person name="Ohm R.A."/>
            <person name="Martin F."/>
            <person name="Silar P."/>
            <person name="Natvig D.O."/>
            <person name="Lalanne C."/>
            <person name="Gautier V."/>
            <person name="Ament-Velasquez S.L."/>
            <person name="Kruys A."/>
            <person name="Hutchinson M.I."/>
            <person name="Powell A.J."/>
            <person name="Barry K."/>
            <person name="Miller A.N."/>
            <person name="Grigoriev I.V."/>
            <person name="Debuchy R."/>
            <person name="Gladieux P."/>
            <person name="Hiltunen Thoren M."/>
            <person name="Johannesson H."/>
        </authorList>
    </citation>
    <scope>NUCLEOTIDE SEQUENCE</scope>
    <source>
        <strain evidence="1">CBS 958.72</strain>
    </source>
</reference>
<gene>
    <name evidence="1" type="ORF">B0T24DRAFT_75235</name>
</gene>
<dbReference type="AlphaFoldDB" id="A0AAE0TYL9"/>
<keyword evidence="2" id="KW-1185">Reference proteome</keyword>
<accession>A0AAE0TYL9</accession>
<sequence length="70" mass="7932">MPKAMAARRMNRMMTMTAMTSFSFILADFLCDAQEEMCEGLVRGWNVFCVRGVGFTFLLSRLPTKRSASL</sequence>
<evidence type="ECO:0000313" key="2">
    <source>
        <dbReference type="Proteomes" id="UP001287356"/>
    </source>
</evidence>
<proteinExistence type="predicted"/>
<name>A0AAE0TYL9_9PEZI</name>
<dbReference type="EMBL" id="JAULSN010000001">
    <property type="protein sequence ID" value="KAK3384205.1"/>
    <property type="molecule type" value="Genomic_DNA"/>
</dbReference>